<dbReference type="GO" id="GO:0045493">
    <property type="term" value="P:xylan catabolic process"/>
    <property type="evidence" value="ECO:0007669"/>
    <property type="project" value="UniProtKB-KW"/>
</dbReference>
<keyword evidence="2" id="KW-0624">Polysaccharide degradation</keyword>
<evidence type="ECO:0000259" key="6">
    <source>
        <dbReference type="PROSITE" id="PS50022"/>
    </source>
</evidence>
<comment type="similarity">
    <text evidence="1">Belongs to the glycosyl hydrolase 43 family.</text>
</comment>
<dbReference type="EMBL" id="JACHXW010000003">
    <property type="protein sequence ID" value="MBB3151470.1"/>
    <property type="molecule type" value="Genomic_DNA"/>
</dbReference>
<dbReference type="SUPFAM" id="SSF75005">
    <property type="entry name" value="Arabinanase/levansucrase/invertase"/>
    <property type="match status" value="1"/>
</dbReference>
<dbReference type="Pfam" id="PF04616">
    <property type="entry name" value="Glyco_hydro_43"/>
    <property type="match status" value="1"/>
</dbReference>
<reference evidence="7 8" key="1">
    <citation type="submission" date="2020-08" db="EMBL/GenBank/DDBJ databases">
        <title>Genomic Encyclopedia of Type Strains, Phase III (KMG-III): the genomes of soil and plant-associated and newly described type strains.</title>
        <authorList>
            <person name="Whitman W."/>
        </authorList>
    </citation>
    <scope>NUCLEOTIDE SEQUENCE [LARGE SCALE GENOMIC DNA]</scope>
    <source>
        <strain evidence="7 8">CECT 8234</strain>
    </source>
</reference>
<dbReference type="Gene3D" id="2.115.10.20">
    <property type="entry name" value="Glycosyl hydrolase domain, family 43"/>
    <property type="match status" value="1"/>
</dbReference>
<keyword evidence="5" id="KW-0326">Glycosidase</keyword>
<feature type="domain" description="F5/8 type C" evidence="6">
    <location>
        <begin position="337"/>
        <end position="504"/>
    </location>
</feature>
<dbReference type="CDD" id="cd08982">
    <property type="entry name" value="GH43-like"/>
    <property type="match status" value="1"/>
</dbReference>
<evidence type="ECO:0000256" key="4">
    <source>
        <dbReference type="ARBA" id="ARBA00023277"/>
    </source>
</evidence>
<dbReference type="Gene3D" id="2.60.120.260">
    <property type="entry name" value="Galactose-binding domain-like"/>
    <property type="match status" value="1"/>
</dbReference>
<evidence type="ECO:0000256" key="5">
    <source>
        <dbReference type="ARBA" id="ARBA00023295"/>
    </source>
</evidence>
<keyword evidence="2" id="KW-0858">Xylan degradation</keyword>
<comment type="caution">
    <text evidence="7">The sequence shown here is derived from an EMBL/GenBank/DDBJ whole genome shotgun (WGS) entry which is preliminary data.</text>
</comment>
<evidence type="ECO:0000313" key="8">
    <source>
        <dbReference type="Proteomes" id="UP000518605"/>
    </source>
</evidence>
<keyword evidence="8" id="KW-1185">Reference proteome</keyword>
<dbReference type="RefSeq" id="WP_183560430.1">
    <property type="nucleotide sequence ID" value="NZ_CBCSLB010000002.1"/>
</dbReference>
<dbReference type="InterPro" id="IPR052176">
    <property type="entry name" value="Glycosyl_Hydrlase_43_Enz"/>
</dbReference>
<proteinExistence type="inferred from homology"/>
<accession>A0A7W5C628</accession>
<dbReference type="PANTHER" id="PTHR43772:SF2">
    <property type="entry name" value="PUTATIVE (AFU_ORTHOLOGUE AFUA_2G04480)-RELATED"/>
    <property type="match status" value="1"/>
</dbReference>
<dbReference type="InterPro" id="IPR008979">
    <property type="entry name" value="Galactose-bd-like_sf"/>
</dbReference>
<keyword evidence="3" id="KW-0378">Hydrolase</keyword>
<dbReference type="InterPro" id="IPR006710">
    <property type="entry name" value="Glyco_hydro_43"/>
</dbReference>
<dbReference type="PROSITE" id="PS50022">
    <property type="entry name" value="FA58C_3"/>
    <property type="match status" value="1"/>
</dbReference>
<dbReference type="PANTHER" id="PTHR43772">
    <property type="entry name" value="ENDO-1,4-BETA-XYLANASE"/>
    <property type="match status" value="1"/>
</dbReference>
<evidence type="ECO:0000256" key="3">
    <source>
        <dbReference type="ARBA" id="ARBA00022801"/>
    </source>
</evidence>
<sequence length="609" mass="69094">MKYICNPINMEYKYQFIEMNGMKVNREAADPSLISFDGKYFLFPSMTGGFLVSDNLVDWEFHSLNDVPIYDYAPDVRIIGDYMYFTASNAEKNGSFYRTKDPIHGHFEEIEGTFPFWDPNLFVDDDGRVYFYWGCSNAKPIYGIELQPEGMKPIGEPAELIFSNQNVIGYERNGENHIPPKTPEQIEQTLQMYVQSKPDATEEMINYIRIALGNDPYIEGAWMDKHEGKYYLQYSSPGTQYNVYSDGVYVSDHPLGPFTLAKNNPYSFKPGGFIPGAGHGSTMEDRYGNFWHASTMRISMNHMFERRLGLWPAGFDQDGELYCNQRYGDWPMKIEQAESDTWSNPRWMLLSYNKPARASTHVQGKEAGKATDENVQTWWRAATNEAGQYLEIDLMNPCEVHAIQINFADDQLDLSLPDGAELRVSGHTPRYIDHRKHVTRWLLEGSLDGKSYFVIEDKSNADTDLAHDLIVREEGLKARFIRCTVIELPYRQQACISGLRVFGMGIGERPIQVSGVKTDVRNGLDLTVAWNQDTAVDTAADTAVDTAVGTAVGYNVLWGFTPEKLYHSYMVLGKCEVSIGALIKGEPVYVRVDAFNETGITEGEVMKVI</sequence>
<gene>
    <name evidence="7" type="ORF">FHS16_001513</name>
</gene>
<evidence type="ECO:0000256" key="1">
    <source>
        <dbReference type="ARBA" id="ARBA00009865"/>
    </source>
</evidence>
<dbReference type="GO" id="GO:0004553">
    <property type="term" value="F:hydrolase activity, hydrolyzing O-glycosyl compounds"/>
    <property type="evidence" value="ECO:0007669"/>
    <property type="project" value="InterPro"/>
</dbReference>
<name>A0A7W5C628_9BACL</name>
<dbReference type="InterPro" id="IPR000421">
    <property type="entry name" value="FA58C"/>
</dbReference>
<dbReference type="Proteomes" id="UP000518605">
    <property type="component" value="Unassembled WGS sequence"/>
</dbReference>
<evidence type="ECO:0000313" key="7">
    <source>
        <dbReference type="EMBL" id="MBB3151470.1"/>
    </source>
</evidence>
<keyword evidence="4" id="KW-0119">Carbohydrate metabolism</keyword>
<evidence type="ECO:0000256" key="2">
    <source>
        <dbReference type="ARBA" id="ARBA00022651"/>
    </source>
</evidence>
<protein>
    <recommendedName>
        <fullName evidence="6">F5/8 type C domain-containing protein</fullName>
    </recommendedName>
</protein>
<organism evidence="7 8">
    <name type="scientific">Paenibacillus endophyticus</name>
    <dbReference type="NCBI Taxonomy" id="1294268"/>
    <lineage>
        <taxon>Bacteria</taxon>
        <taxon>Bacillati</taxon>
        <taxon>Bacillota</taxon>
        <taxon>Bacilli</taxon>
        <taxon>Bacillales</taxon>
        <taxon>Paenibacillaceae</taxon>
        <taxon>Paenibacillus</taxon>
    </lineage>
</organism>
<dbReference type="InterPro" id="IPR023296">
    <property type="entry name" value="Glyco_hydro_beta-prop_sf"/>
</dbReference>
<dbReference type="AlphaFoldDB" id="A0A7W5C628"/>
<dbReference type="SUPFAM" id="SSF49785">
    <property type="entry name" value="Galactose-binding domain-like"/>
    <property type="match status" value="1"/>
</dbReference>